<evidence type="ECO:0000313" key="3">
    <source>
        <dbReference type="RefSeq" id="XP_035547390.1"/>
    </source>
</evidence>
<accession>A0A6P9EGH8</accession>
<dbReference type="KEGG" id="jre:108979753"/>
<feature type="region of interest" description="Disordered" evidence="1">
    <location>
        <begin position="1"/>
        <end position="28"/>
    </location>
</feature>
<dbReference type="AlphaFoldDB" id="A0A6P9EGH8"/>
<dbReference type="PANTHER" id="PTHR33499">
    <property type="entry name" value="OS12G0282400 PROTEIN-RELATED"/>
    <property type="match status" value="1"/>
</dbReference>
<feature type="compositionally biased region" description="Polar residues" evidence="1">
    <location>
        <begin position="133"/>
        <end position="146"/>
    </location>
</feature>
<feature type="compositionally biased region" description="Low complexity" evidence="1">
    <location>
        <begin position="76"/>
        <end position="85"/>
    </location>
</feature>
<evidence type="ECO:0000256" key="1">
    <source>
        <dbReference type="SAM" id="MobiDB-lite"/>
    </source>
</evidence>
<dbReference type="OrthoDB" id="1294694at2759"/>
<reference evidence="3" key="1">
    <citation type="submission" date="2025-08" db="UniProtKB">
        <authorList>
            <consortium name="RefSeq"/>
        </authorList>
    </citation>
    <scope>IDENTIFICATION</scope>
    <source>
        <tissue evidence="3">Leaves</tissue>
    </source>
</reference>
<feature type="region of interest" description="Disordered" evidence="1">
    <location>
        <begin position="105"/>
        <end position="154"/>
    </location>
</feature>
<dbReference type="InParanoid" id="A0A6P9EGH8"/>
<protein>
    <submittedName>
        <fullName evidence="3">Uncharacterized protein LOC108979753</fullName>
    </submittedName>
</protein>
<dbReference type="Pfam" id="PF03004">
    <property type="entry name" value="Transposase_24"/>
    <property type="match status" value="1"/>
</dbReference>
<dbReference type="PANTHER" id="PTHR33499:SF11">
    <property type="entry name" value="NO APICAL MERISTEM-ASSOCIATED C-TERMINAL DOMAIN-CONTAINING PROTEIN"/>
    <property type="match status" value="1"/>
</dbReference>
<feature type="region of interest" description="Disordered" evidence="1">
    <location>
        <begin position="70"/>
        <end position="93"/>
    </location>
</feature>
<keyword evidence="2" id="KW-1185">Reference proteome</keyword>
<dbReference type="RefSeq" id="XP_035547390.1">
    <property type="nucleotide sequence ID" value="XM_035691497.1"/>
</dbReference>
<name>A0A6P9EGH8_JUGRE</name>
<sequence>MRKTQLHPHIQKLQPSHSHSKPPSPRLWEPNHLILRAHRRNNFGCPAFLASTPPRSLFILRVGYAITGKGRDRSRGVSYGRGRSQSNDEVRNRVPIAAIDLRDDAFSSSDDSTKPPDVVPSTEPNDMPAVDSPLSTNLSVPFSQKHGQGAAKSTKFEKVEKHEKIPLRIKDETVLSCENATLFTTRVTWLVKHLVDLSHATWHNVPTIEKEELITRVKADFILDWTKKNQCDMVTKTLCKRFNHIRYDLHRTYKQCESNEEALVNVPLLVTPTTRVKLCARCSSEDFKRMYEQNKNNMEKQQNNHTARRRSFVRLMEMRSENEEDLVDFFKEVRWSKKNEKFVTPMMEEKYNEMTAIMMAELEPEKKTKEAATTIFKEVLGHGPGYVWGLVEMVISSHLDNQLIPE</sequence>
<dbReference type="GeneID" id="108979753"/>
<organism evidence="2 3">
    <name type="scientific">Juglans regia</name>
    <name type="common">English walnut</name>
    <dbReference type="NCBI Taxonomy" id="51240"/>
    <lineage>
        <taxon>Eukaryota</taxon>
        <taxon>Viridiplantae</taxon>
        <taxon>Streptophyta</taxon>
        <taxon>Embryophyta</taxon>
        <taxon>Tracheophyta</taxon>
        <taxon>Spermatophyta</taxon>
        <taxon>Magnoliopsida</taxon>
        <taxon>eudicotyledons</taxon>
        <taxon>Gunneridae</taxon>
        <taxon>Pentapetalae</taxon>
        <taxon>rosids</taxon>
        <taxon>fabids</taxon>
        <taxon>Fagales</taxon>
        <taxon>Juglandaceae</taxon>
        <taxon>Juglans</taxon>
    </lineage>
</organism>
<dbReference type="InterPro" id="IPR004252">
    <property type="entry name" value="Probable_transposase_24"/>
</dbReference>
<evidence type="ECO:0000313" key="2">
    <source>
        <dbReference type="Proteomes" id="UP000235220"/>
    </source>
</evidence>
<dbReference type="Proteomes" id="UP000235220">
    <property type="component" value="Chromosome 7"/>
</dbReference>
<feature type="compositionally biased region" description="Basic residues" evidence="1">
    <location>
        <begin position="1"/>
        <end position="10"/>
    </location>
</feature>
<proteinExistence type="predicted"/>
<gene>
    <name evidence="3" type="primary">LOC108979753</name>
</gene>